<evidence type="ECO:0000313" key="2">
    <source>
        <dbReference type="Proteomes" id="UP000616151"/>
    </source>
</evidence>
<accession>A0ACC5RCM5</accession>
<evidence type="ECO:0000313" key="1">
    <source>
        <dbReference type="EMBL" id="MBK1870231.1"/>
    </source>
</evidence>
<name>A0ACC5RCM5_9HYPH</name>
<sequence length="156" mass="17891">MGLLVHHTNFVIERDLPGSPRHAFRFWSEHKNKRQWTSCHPDWTVEEDHLDFRIDGSERVRWRTPDGTENGFRATYFDIVPTERIVYGYAMNSGTRQISASLVTVEFTPADQQTRMTYTEQAVFADAADADIRSSGTGWGFDRLVLAIEQSLAVSH</sequence>
<dbReference type="Proteomes" id="UP000616151">
    <property type="component" value="Unassembled WGS sequence"/>
</dbReference>
<comment type="caution">
    <text evidence="1">The sequence shown here is derived from an EMBL/GenBank/DDBJ whole genome shotgun (WGS) entry which is preliminary data.</text>
</comment>
<dbReference type="EMBL" id="JAENHL010000008">
    <property type="protein sequence ID" value="MBK1870231.1"/>
    <property type="molecule type" value="Genomic_DNA"/>
</dbReference>
<gene>
    <name evidence="1" type="ORF">JHL16_27965</name>
</gene>
<proteinExistence type="predicted"/>
<organism evidence="1 2">
    <name type="scientific">Taklimakanibacter albus</name>
    <dbReference type="NCBI Taxonomy" id="2800327"/>
    <lineage>
        <taxon>Bacteria</taxon>
        <taxon>Pseudomonadati</taxon>
        <taxon>Pseudomonadota</taxon>
        <taxon>Alphaproteobacteria</taxon>
        <taxon>Hyphomicrobiales</taxon>
        <taxon>Aestuariivirgaceae</taxon>
        <taxon>Taklimakanibacter</taxon>
    </lineage>
</organism>
<protein>
    <submittedName>
        <fullName evidence="1">SRPBCC domain-containing protein</fullName>
    </submittedName>
</protein>
<reference evidence="1" key="1">
    <citation type="submission" date="2021-01" db="EMBL/GenBank/DDBJ databases">
        <authorList>
            <person name="Sun Q."/>
        </authorList>
    </citation>
    <scope>NUCLEOTIDE SEQUENCE</scope>
    <source>
        <strain evidence="1">YIM B02566</strain>
    </source>
</reference>
<keyword evidence="2" id="KW-1185">Reference proteome</keyword>